<keyword evidence="1" id="KW-0812">Transmembrane</keyword>
<organism evidence="2 3">
    <name type="scientific">Lysinibacillus fusiformis</name>
    <dbReference type="NCBI Taxonomy" id="28031"/>
    <lineage>
        <taxon>Bacteria</taxon>
        <taxon>Bacillati</taxon>
        <taxon>Bacillota</taxon>
        <taxon>Bacilli</taxon>
        <taxon>Bacillales</taxon>
        <taxon>Bacillaceae</taxon>
        <taxon>Lysinibacillus</taxon>
    </lineage>
</organism>
<dbReference type="RefSeq" id="WP_101966721.1">
    <property type="nucleotide sequence ID" value="NZ_PDFK01000003.1"/>
</dbReference>
<keyword evidence="1" id="KW-0472">Membrane</keyword>
<dbReference type="Proteomes" id="UP000234956">
    <property type="component" value="Unassembled WGS sequence"/>
</dbReference>
<dbReference type="EMBL" id="PDFK01000003">
    <property type="protein sequence ID" value="PKU51613.1"/>
    <property type="molecule type" value="Genomic_DNA"/>
</dbReference>
<feature type="transmembrane region" description="Helical" evidence="1">
    <location>
        <begin position="9"/>
        <end position="27"/>
    </location>
</feature>
<name>A0A2I0UZX5_9BACI</name>
<evidence type="ECO:0000313" key="3">
    <source>
        <dbReference type="Proteomes" id="UP000234956"/>
    </source>
</evidence>
<feature type="transmembrane region" description="Helical" evidence="1">
    <location>
        <begin position="33"/>
        <end position="50"/>
    </location>
</feature>
<comment type="caution">
    <text evidence="2">The sequence shown here is derived from an EMBL/GenBank/DDBJ whole genome shotgun (WGS) entry which is preliminary data.</text>
</comment>
<reference evidence="2 3" key="1">
    <citation type="submission" date="2017-10" db="EMBL/GenBank/DDBJ databases">
        <title>Draft genome of Lysinibacillus fusiformis strain Juneja, a laboratory-derived pathogen of Drosophila melanogaster.</title>
        <authorList>
            <person name="Smith B.R."/>
            <person name="Unckless R.L."/>
        </authorList>
    </citation>
    <scope>NUCLEOTIDE SEQUENCE [LARGE SCALE GENOMIC DNA]</scope>
    <source>
        <strain evidence="2 3">Juneja</strain>
    </source>
</reference>
<keyword evidence="1" id="KW-1133">Transmembrane helix</keyword>
<accession>A0A2I0UZX5</accession>
<protein>
    <submittedName>
        <fullName evidence="2">Uncharacterized protein</fullName>
    </submittedName>
</protein>
<proteinExistence type="predicted"/>
<gene>
    <name evidence="2" type="ORF">CRI88_13020</name>
</gene>
<dbReference type="AlphaFoldDB" id="A0A2I0UZX5"/>
<evidence type="ECO:0000256" key="1">
    <source>
        <dbReference type="SAM" id="Phobius"/>
    </source>
</evidence>
<sequence>MNDKKSGKLQVLVIVFMILLLVAAFVLFFLGHYMIGFILFGIFMLVLNAISNWTKIKNEEYVYLKNHKNNEYW</sequence>
<evidence type="ECO:0000313" key="2">
    <source>
        <dbReference type="EMBL" id="PKU51613.1"/>
    </source>
</evidence>